<dbReference type="Gene3D" id="1.20.120.1080">
    <property type="match status" value="1"/>
</dbReference>
<dbReference type="Pfam" id="PF00271">
    <property type="entry name" value="Helicase_C"/>
    <property type="match status" value="1"/>
</dbReference>
<evidence type="ECO:0000256" key="5">
    <source>
        <dbReference type="SAM" id="MobiDB-lite"/>
    </source>
</evidence>
<dbReference type="GeneID" id="92813142"/>
<dbReference type="InterPro" id="IPR001650">
    <property type="entry name" value="Helicase_C-like"/>
</dbReference>
<dbReference type="GO" id="GO:0005524">
    <property type="term" value="F:ATP binding"/>
    <property type="evidence" value="ECO:0007669"/>
    <property type="project" value="UniProtKB-KW"/>
</dbReference>
<dbReference type="PROSITE" id="PS51192">
    <property type="entry name" value="HELICASE_ATP_BIND_1"/>
    <property type="match status" value="1"/>
</dbReference>
<feature type="domain" description="Helicase ATP-binding" evidence="6">
    <location>
        <begin position="67"/>
        <end position="230"/>
    </location>
</feature>
<dbReference type="EMBL" id="JAWNFV010000020">
    <property type="protein sequence ID" value="MDY5141322.1"/>
    <property type="molecule type" value="Genomic_DNA"/>
</dbReference>
<dbReference type="InterPro" id="IPR003593">
    <property type="entry name" value="AAA+_ATPase"/>
</dbReference>
<feature type="region of interest" description="Disordered" evidence="5">
    <location>
        <begin position="513"/>
        <end position="542"/>
    </location>
</feature>
<dbReference type="PANTHER" id="PTHR18934:SF99">
    <property type="entry name" value="ATP-DEPENDENT RNA HELICASE DHX37-RELATED"/>
    <property type="match status" value="1"/>
</dbReference>
<dbReference type="SMART" id="SM00490">
    <property type="entry name" value="HELICc"/>
    <property type="match status" value="1"/>
</dbReference>
<dbReference type="CDD" id="cd18791">
    <property type="entry name" value="SF2_C_RHA"/>
    <property type="match status" value="1"/>
</dbReference>
<dbReference type="GO" id="GO:0016787">
    <property type="term" value="F:hydrolase activity"/>
    <property type="evidence" value="ECO:0007669"/>
    <property type="project" value="UniProtKB-KW"/>
</dbReference>
<feature type="region of interest" description="Disordered" evidence="5">
    <location>
        <begin position="1048"/>
        <end position="1068"/>
    </location>
</feature>
<dbReference type="InterPro" id="IPR007502">
    <property type="entry name" value="Helicase-assoc_dom"/>
</dbReference>
<feature type="compositionally biased region" description="Basic and acidic residues" evidence="5">
    <location>
        <begin position="517"/>
        <end position="535"/>
    </location>
</feature>
<dbReference type="GO" id="GO:0003724">
    <property type="term" value="F:RNA helicase activity"/>
    <property type="evidence" value="ECO:0007669"/>
    <property type="project" value="UniProtKB-EC"/>
</dbReference>
<keyword evidence="1" id="KW-0547">Nucleotide-binding</keyword>
<feature type="compositionally biased region" description="Low complexity" evidence="5">
    <location>
        <begin position="1190"/>
        <end position="1213"/>
    </location>
</feature>
<dbReference type="InterPro" id="IPR027417">
    <property type="entry name" value="P-loop_NTPase"/>
</dbReference>
<evidence type="ECO:0000256" key="2">
    <source>
        <dbReference type="ARBA" id="ARBA00022801"/>
    </source>
</evidence>
<evidence type="ECO:0000313" key="9">
    <source>
        <dbReference type="EMBL" id="MDY5146924.1"/>
    </source>
</evidence>
<proteinExistence type="predicted"/>
<dbReference type="RefSeq" id="WP_087070252.1">
    <property type="nucleotide sequence ID" value="NZ_CAUPFC010000010.1"/>
</dbReference>
<keyword evidence="3 8" id="KW-0347">Helicase</keyword>
<reference evidence="8 10" key="1">
    <citation type="submission" date="2023-10" db="EMBL/GenBank/DDBJ databases">
        <title>Whole Genome based description of the genera Actinobaculum and Actinotignum reveals a complex phylogenetic relationship within the species included in the genus Actinotignum.</title>
        <authorList>
            <person name="Jensen C.S."/>
            <person name="Dargis R."/>
            <person name="Kemp M."/>
            <person name="Christensen J.J."/>
        </authorList>
    </citation>
    <scope>NUCLEOTIDE SEQUENCE</scope>
    <source>
        <strain evidence="9 10">SLA_B089</strain>
        <strain evidence="8">SLA_B245</strain>
    </source>
</reference>
<keyword evidence="10" id="KW-1185">Reference proteome</keyword>
<feature type="region of interest" description="Disordered" evidence="5">
    <location>
        <begin position="1162"/>
        <end position="1213"/>
    </location>
</feature>
<gene>
    <name evidence="8" type="primary">hrpA</name>
    <name evidence="8" type="ORF">R6G74_08395</name>
    <name evidence="9" type="ORF">R6P33_07845</name>
</gene>
<dbReference type="Pfam" id="PF07717">
    <property type="entry name" value="OB_NTP_bind"/>
    <property type="match status" value="1"/>
</dbReference>
<evidence type="ECO:0000256" key="3">
    <source>
        <dbReference type="ARBA" id="ARBA00022806"/>
    </source>
</evidence>
<dbReference type="InterPro" id="IPR014001">
    <property type="entry name" value="Helicase_ATP-bd"/>
</dbReference>
<dbReference type="SUPFAM" id="SSF52540">
    <property type="entry name" value="P-loop containing nucleoside triphosphate hydrolases"/>
    <property type="match status" value="1"/>
</dbReference>
<dbReference type="InterPro" id="IPR011709">
    <property type="entry name" value="DEAD-box_helicase_OB_fold"/>
</dbReference>
<dbReference type="PANTHER" id="PTHR18934">
    <property type="entry name" value="ATP-DEPENDENT RNA HELICASE"/>
    <property type="match status" value="1"/>
</dbReference>
<dbReference type="EC" id="3.6.4.13" evidence="8"/>
<protein>
    <submittedName>
        <fullName evidence="8">ATP-dependent RNA helicase HrpA</fullName>
        <ecNumber evidence="8">3.6.4.13</ecNumber>
    </submittedName>
</protein>
<evidence type="ECO:0000259" key="7">
    <source>
        <dbReference type="PROSITE" id="PS51194"/>
    </source>
</evidence>
<comment type="caution">
    <text evidence="8">The sequence shown here is derived from an EMBL/GenBank/DDBJ whole genome shotgun (WGS) entry which is preliminary data.</text>
</comment>
<dbReference type="Pfam" id="PF00270">
    <property type="entry name" value="DEAD"/>
    <property type="match status" value="1"/>
</dbReference>
<evidence type="ECO:0000313" key="8">
    <source>
        <dbReference type="EMBL" id="MDY5141322.1"/>
    </source>
</evidence>
<feature type="region of interest" description="Disordered" evidence="5">
    <location>
        <begin position="1"/>
        <end position="39"/>
    </location>
</feature>
<evidence type="ECO:0000256" key="4">
    <source>
        <dbReference type="ARBA" id="ARBA00022840"/>
    </source>
</evidence>
<dbReference type="InterPro" id="IPR011545">
    <property type="entry name" value="DEAD/DEAH_box_helicase_dom"/>
</dbReference>
<evidence type="ECO:0000313" key="10">
    <source>
        <dbReference type="Proteomes" id="UP001284901"/>
    </source>
</evidence>
<feature type="domain" description="Helicase C-terminal" evidence="7">
    <location>
        <begin position="294"/>
        <end position="470"/>
    </location>
</feature>
<organism evidence="8 11">
    <name type="scientific">Actinotignum timonense</name>
    <dbReference type="NCBI Taxonomy" id="1870995"/>
    <lineage>
        <taxon>Bacteria</taxon>
        <taxon>Bacillati</taxon>
        <taxon>Actinomycetota</taxon>
        <taxon>Actinomycetes</taxon>
        <taxon>Actinomycetales</taxon>
        <taxon>Actinomycetaceae</taxon>
        <taxon>Actinotignum</taxon>
    </lineage>
</organism>
<dbReference type="NCBIfam" id="TIGR01967">
    <property type="entry name" value="DEAH_box_HrpA"/>
    <property type="match status" value="1"/>
</dbReference>
<feature type="compositionally biased region" description="Polar residues" evidence="5">
    <location>
        <begin position="1168"/>
        <end position="1180"/>
    </location>
</feature>
<dbReference type="SMART" id="SM00487">
    <property type="entry name" value="DEXDc"/>
    <property type="match status" value="1"/>
</dbReference>
<dbReference type="GO" id="GO:0003723">
    <property type="term" value="F:RNA binding"/>
    <property type="evidence" value="ECO:0007669"/>
    <property type="project" value="TreeGrafter"/>
</dbReference>
<dbReference type="PROSITE" id="PS51194">
    <property type="entry name" value="HELICASE_CTER"/>
    <property type="match status" value="1"/>
</dbReference>
<dbReference type="Proteomes" id="UP001288320">
    <property type="component" value="Unassembled WGS sequence"/>
</dbReference>
<feature type="compositionally biased region" description="Basic residues" evidence="5">
    <location>
        <begin position="14"/>
        <end position="28"/>
    </location>
</feature>
<evidence type="ECO:0000313" key="11">
    <source>
        <dbReference type="Proteomes" id="UP001288320"/>
    </source>
</evidence>
<name>A0AAW9HPC7_9ACTO</name>
<dbReference type="Pfam" id="PF21010">
    <property type="entry name" value="HA2_C"/>
    <property type="match status" value="1"/>
</dbReference>
<dbReference type="Proteomes" id="UP001284901">
    <property type="component" value="Unassembled WGS sequence"/>
</dbReference>
<evidence type="ECO:0000259" key="6">
    <source>
        <dbReference type="PROSITE" id="PS51192"/>
    </source>
</evidence>
<dbReference type="EMBL" id="JAWNFY010000023">
    <property type="protein sequence ID" value="MDY5146924.1"/>
    <property type="molecule type" value="Genomic_DNA"/>
</dbReference>
<evidence type="ECO:0000256" key="1">
    <source>
        <dbReference type="ARBA" id="ARBA00022741"/>
    </source>
</evidence>
<sequence>MDKSQEPAAPSGKRNGRRNHHKARRNRNNPRGPRPFTPAQLEARRAAVPHITYPETLPVSARRAEIREAIAANQVVIIAGETGSGKTTQLPKICLELGRGITGLIGHTQPRRIAARSVAERIAAELGQKVGGAVGYQVRFTEEVGPTTLVKLMTDGILLAEIQSDPQLLRYDTLIIDEAHERSLNIDFILGYLARLLPARPDLKVIITSATIDTERFAAHFGEHRAGGRPGDTAPIIEVSGRTYPVEIRYRPLDEEQGTDQEEQYDDAGAQRVTAPRTPGRAAALDQVSGIVAAAEELMAEGEGDILVFLSGEGEIRDTAKALDDELGARYVAPGGSSSAPGAVEVLPLFSRLSAAEQHRIFQPGPYRRIILATNIAETSLTVPGIKYVIDPGTARISRYSNKTKVQRLPIEPISQASANQRSGRCGRVTDGIAIRLYSEDDFLARPEFTQPEIQRTSLAAVILQMLALGLGAVDDFPFIDPPEARAVRAGTQLLEEIGAITYGAFGAAGAAGAERGTADSDPARSDHPESRWTESSRAAQRHAPRLTAIGRQLARLPIDPRLGRMLIEAQRNGCASEVLVLVAALSVQDVRERPTEKRAQADQFHARFTAGSSDFLAYLTLWRYLRTQARELSGSAFRRMCRAEFLNYLRYREWADVVAQLEQMARPLELTIRRLALPSSKQIRAAAEAGAGAPQLGGAPNSGAVAHACRELGRGSDTPESGAIHRSLLVGLLSNIGNYSPRSRDYLGARGTHFVIWPGSGLHRRTPEWVMAAELVETSRLFARTVAAIQPEWIEPLAKKLVRRSYSEPYWSAKNGAAMVHEKVTLYGVTLVADRPVLLATSGSDAARELAREMFIRHGLVEGEWRTHHEFLARNRAALEEAGRTEDKLRRHGLVADGDALAAFYEERIPENVVSGRHFDSWWKKERHARPELLDFTQDFLLGGAGGSAAEEDFPTEWRQGDITLPITYTFAPGSFNDGITVDVPIALLPRLRPDGFDWLVPGMLGELVVATIRALPKRVRRNLVPAPDVARDIRAVLPTWEEAVHGGTGARGGDADGNATGGNVHGGDVHGTEPISFEEAFRAATARVRGIEIDDAAWQEVNLPAHLTVNFRVRSERGAVLEESTSLEYLQRSLAPQTKAAVENVVAGAVAQALDEARARLRRAQPSATSRSTGSNPAPGSPDSAKPTASASATSSSSTTSSAEAAATELASGDALTGWPEVEQGIIPAVIETEGPAGTVRAYPALADRAGKIVLDVVAEPGEQVRVHRGGVIRLLADALALPEGRITSRWDGELALQLAGSPAPSTAALVADLQWAAARNLADRWGAANDASPEELRSGREFEELQAWARDEFEDEVFLIAQGAGKAAAAWAEVEQLVRDNRSVALLATMSDERAHLDALMPADFVRATPAARFWDLPRYLQAAKLRIEKAAVNPAADDSLAWQVQTAAEAVESAREEASYAAFDPGRARVLNHARWLLEELRVSLFAQQLGTKEKVSVKRIQKLLAS</sequence>
<keyword evidence="4" id="KW-0067">ATP-binding</keyword>
<dbReference type="InterPro" id="IPR024590">
    <property type="entry name" value="HrpA_C"/>
</dbReference>
<dbReference type="Pfam" id="PF11898">
    <property type="entry name" value="DUF3418"/>
    <property type="match status" value="1"/>
</dbReference>
<dbReference type="SMART" id="SM00382">
    <property type="entry name" value="AAA"/>
    <property type="match status" value="1"/>
</dbReference>
<dbReference type="Gene3D" id="3.40.50.300">
    <property type="entry name" value="P-loop containing nucleotide triphosphate hydrolases"/>
    <property type="match status" value="2"/>
</dbReference>
<accession>A0AAW9HPC7</accession>
<keyword evidence="2 8" id="KW-0378">Hydrolase</keyword>
<dbReference type="SMART" id="SM00847">
    <property type="entry name" value="HA2"/>
    <property type="match status" value="1"/>
</dbReference>
<dbReference type="InterPro" id="IPR010222">
    <property type="entry name" value="RNA_helicase_HrpA"/>
</dbReference>